<reference evidence="1" key="1">
    <citation type="submission" date="2020-02" db="EMBL/GenBank/DDBJ databases">
        <authorList>
            <person name="Meier V. D."/>
        </authorList>
    </citation>
    <scope>NUCLEOTIDE SEQUENCE</scope>
    <source>
        <strain evidence="1">AVDCRST_MAG56</strain>
    </source>
</reference>
<proteinExistence type="predicted"/>
<name>A0A6J4H2U4_9SPHI</name>
<organism evidence="1">
    <name type="scientific">uncultured Cytophagales bacterium</name>
    <dbReference type="NCBI Taxonomy" id="158755"/>
    <lineage>
        <taxon>Bacteria</taxon>
        <taxon>Pseudomonadati</taxon>
        <taxon>Bacteroidota</taxon>
        <taxon>Sphingobacteriia</taxon>
        <taxon>Sphingobacteriales</taxon>
        <taxon>environmental samples</taxon>
    </lineage>
</organism>
<protein>
    <submittedName>
        <fullName evidence="1">Uncharacterized protein</fullName>
    </submittedName>
</protein>
<dbReference type="AlphaFoldDB" id="A0A6J4H2U4"/>
<sequence length="44" mass="4572">MGRIGKANVLLPFQSPAPFLTKGRTGRIKFGSAGIKGPFAVSPT</sequence>
<gene>
    <name evidence="1" type="ORF">AVDCRST_MAG56-3</name>
</gene>
<dbReference type="EMBL" id="CADCTQ010000004">
    <property type="protein sequence ID" value="CAA9212768.1"/>
    <property type="molecule type" value="Genomic_DNA"/>
</dbReference>
<accession>A0A6J4H2U4</accession>
<evidence type="ECO:0000313" key="1">
    <source>
        <dbReference type="EMBL" id="CAA9212768.1"/>
    </source>
</evidence>